<organism evidence="1 2">
    <name type="scientific">Sporothrix curviconia</name>
    <dbReference type="NCBI Taxonomy" id="1260050"/>
    <lineage>
        <taxon>Eukaryota</taxon>
        <taxon>Fungi</taxon>
        <taxon>Dikarya</taxon>
        <taxon>Ascomycota</taxon>
        <taxon>Pezizomycotina</taxon>
        <taxon>Sordariomycetes</taxon>
        <taxon>Sordariomycetidae</taxon>
        <taxon>Ophiostomatales</taxon>
        <taxon>Ophiostomataceae</taxon>
        <taxon>Sporothrix</taxon>
    </lineage>
</organism>
<dbReference type="EMBL" id="CAWUHB010000049">
    <property type="protein sequence ID" value="CAK7229604.1"/>
    <property type="molecule type" value="Genomic_DNA"/>
</dbReference>
<dbReference type="SUPFAM" id="SSF56281">
    <property type="entry name" value="Metallo-hydrolase/oxidoreductase"/>
    <property type="match status" value="1"/>
</dbReference>
<reference evidence="1 2" key="1">
    <citation type="submission" date="2024-01" db="EMBL/GenBank/DDBJ databases">
        <authorList>
            <person name="Allen C."/>
            <person name="Tagirdzhanova G."/>
        </authorList>
    </citation>
    <scope>NUCLEOTIDE SEQUENCE [LARGE SCALE GENOMIC DNA]</scope>
</reference>
<evidence type="ECO:0008006" key="3">
    <source>
        <dbReference type="Google" id="ProtNLM"/>
    </source>
</evidence>
<dbReference type="InterPro" id="IPR036866">
    <property type="entry name" value="RibonucZ/Hydroxyglut_hydro"/>
</dbReference>
<dbReference type="Proteomes" id="UP001642405">
    <property type="component" value="Unassembled WGS sequence"/>
</dbReference>
<name>A0ABP0CEF2_9PEZI</name>
<accession>A0ABP0CEF2</accession>
<comment type="caution">
    <text evidence="1">The sequence shown here is derived from an EMBL/GenBank/DDBJ whole genome shotgun (WGS) entry which is preliminary data.</text>
</comment>
<protein>
    <recommendedName>
        <fullName evidence="3">Nuclear protein Qri2/Nse4</fullName>
    </recommendedName>
</protein>
<dbReference type="PANTHER" id="PTHR33835:SF1">
    <property type="entry name" value="METALLO-BETA-LACTAMASE DOMAIN-CONTAINING PROTEIN"/>
    <property type="match status" value="1"/>
</dbReference>
<sequence>MSDKLVPASPADVMVIRDITPSITTLSLPFLRFGRFEIGGRSTIVRMTGGGVLVFSPVALTPDAAAVVTRLGGKEGVKYLVAPDIEHHIFLSKWLKAYPTARIIAPEGLAEKRAATAGKDPRVNVDDKFFAVLADKRSQSMREPQSIAPDFDADFGLVYFDMHPNKEVVLLYRPENILIEADLMFNLPAIEQYQRVDPATRHGAPGHANLLNRIFQTVMRTEGDLVWARRFQWHVASRSDRARFNEGLQVVDSWPFEKIIPCHGETIEKNAKEVFRRVFAWHLGSNKD</sequence>
<gene>
    <name evidence="1" type="ORF">SCUCBS95973_007283</name>
</gene>
<dbReference type="PANTHER" id="PTHR33835">
    <property type="entry name" value="YALI0C07656P"/>
    <property type="match status" value="1"/>
</dbReference>
<evidence type="ECO:0000313" key="2">
    <source>
        <dbReference type="Proteomes" id="UP001642405"/>
    </source>
</evidence>
<keyword evidence="2" id="KW-1185">Reference proteome</keyword>
<dbReference type="Pfam" id="PF14234">
    <property type="entry name" value="DUF4336"/>
    <property type="match status" value="1"/>
</dbReference>
<evidence type="ECO:0000313" key="1">
    <source>
        <dbReference type="EMBL" id="CAK7229604.1"/>
    </source>
</evidence>
<proteinExistence type="predicted"/>
<dbReference type="InterPro" id="IPR025638">
    <property type="entry name" value="DUF4336"/>
</dbReference>